<evidence type="ECO:0000313" key="2">
    <source>
        <dbReference type="Proteomes" id="UP000029518"/>
    </source>
</evidence>
<keyword evidence="2" id="KW-1185">Reference proteome</keyword>
<name>A0A089L4U2_PAEBO</name>
<sequence>MTDTLSKVKLSQWDALLVESLRSLGWSDEELLRRVAEGDLPADESEYEFDYGQLSTLAGEQPELFRSAVTEGYQIKYNTIRGIRSWIAVALRIEPKLELEEGREAVEALLSESQKQRLEDVLSFGWQITSGGSAADGGNATYRIEPIQR</sequence>
<gene>
    <name evidence="1" type="ORF">PBOR_01590</name>
</gene>
<organism evidence="1 2">
    <name type="scientific">Paenibacillus borealis</name>
    <dbReference type="NCBI Taxonomy" id="160799"/>
    <lineage>
        <taxon>Bacteria</taxon>
        <taxon>Bacillati</taxon>
        <taxon>Bacillota</taxon>
        <taxon>Bacilli</taxon>
        <taxon>Bacillales</taxon>
        <taxon>Paenibacillaceae</taxon>
        <taxon>Paenibacillus</taxon>
    </lineage>
</organism>
<reference evidence="1" key="1">
    <citation type="submission" date="2014-08" db="EMBL/GenBank/DDBJ databases">
        <title>Comparative genomics of the Paenibacillus odorifer group.</title>
        <authorList>
            <person name="den Bakker H.C."/>
            <person name="Tsai Y.-C.Y.-C."/>
            <person name="Martin N."/>
            <person name="Korlach J."/>
            <person name="Wiedmann M."/>
        </authorList>
    </citation>
    <scope>NUCLEOTIDE SEQUENCE [LARGE SCALE GENOMIC DNA]</scope>
    <source>
        <strain evidence="1">DSM 13188</strain>
    </source>
</reference>
<proteinExistence type="predicted"/>
<protein>
    <submittedName>
        <fullName evidence="1">Uncharacterized protein</fullName>
    </submittedName>
</protein>
<dbReference type="Proteomes" id="UP000029518">
    <property type="component" value="Chromosome"/>
</dbReference>
<accession>A0A089L4U2</accession>
<evidence type="ECO:0000313" key="1">
    <source>
        <dbReference type="EMBL" id="AIQ55802.1"/>
    </source>
</evidence>
<dbReference type="RefSeq" id="WP_042210126.1">
    <property type="nucleotide sequence ID" value="NZ_CP009285.1"/>
</dbReference>
<dbReference type="EMBL" id="CP009285">
    <property type="protein sequence ID" value="AIQ55802.1"/>
    <property type="molecule type" value="Genomic_DNA"/>
</dbReference>
<dbReference type="HOGENOM" id="CLU_133229_0_0_9"/>
<dbReference type="KEGG" id="pbd:PBOR_01590"/>
<dbReference type="AlphaFoldDB" id="A0A089L4U2"/>
<dbReference type="OrthoDB" id="2657532at2"/>